<comment type="caution">
    <text evidence="2">The sequence shown here is derived from an EMBL/GenBank/DDBJ whole genome shotgun (WGS) entry which is preliminary data.</text>
</comment>
<evidence type="ECO:0000256" key="1">
    <source>
        <dbReference type="ARBA" id="ARBA00006018"/>
    </source>
</evidence>
<dbReference type="HOGENOM" id="CLU_159381_2_2_9"/>
<dbReference type="PANTHER" id="PTHR35177:SF2">
    <property type="entry name" value="HYDROGENASE MATURATION FACTOR HYBG"/>
    <property type="match status" value="1"/>
</dbReference>
<dbReference type="PANTHER" id="PTHR35177">
    <property type="entry name" value="HYDROGENASE MATURATION FACTOR HYBG"/>
    <property type="match status" value="1"/>
</dbReference>
<organism evidence="2 3">
    <name type="scientific">Selenomonas artemidis F0399</name>
    <dbReference type="NCBI Taxonomy" id="749551"/>
    <lineage>
        <taxon>Bacteria</taxon>
        <taxon>Bacillati</taxon>
        <taxon>Bacillota</taxon>
        <taxon>Negativicutes</taxon>
        <taxon>Selenomonadales</taxon>
        <taxon>Selenomonadaceae</taxon>
        <taxon>Selenomonas</taxon>
    </lineage>
</organism>
<dbReference type="NCBIfam" id="TIGR00074">
    <property type="entry name" value="hypC_hupF"/>
    <property type="match status" value="1"/>
</dbReference>
<evidence type="ECO:0000313" key="2">
    <source>
        <dbReference type="EMBL" id="EFW28705.1"/>
    </source>
</evidence>
<evidence type="ECO:0000313" key="3">
    <source>
        <dbReference type="Proteomes" id="UP000004633"/>
    </source>
</evidence>
<dbReference type="PROSITE" id="PS01097">
    <property type="entry name" value="HUPF_HYPC"/>
    <property type="match status" value="1"/>
</dbReference>
<gene>
    <name evidence="2" type="primary">hypC</name>
    <name evidence="2" type="ORF">HMPREF9555_02148</name>
</gene>
<dbReference type="STRING" id="749551.HMPREF9555_02148"/>
<dbReference type="InterPro" id="IPR019812">
    <property type="entry name" value="Hydgase_assmbl_chp_CS"/>
</dbReference>
<dbReference type="EMBL" id="AECV01000061">
    <property type="protein sequence ID" value="EFW28705.1"/>
    <property type="molecule type" value="Genomic_DNA"/>
</dbReference>
<dbReference type="GO" id="GO:0005506">
    <property type="term" value="F:iron ion binding"/>
    <property type="evidence" value="ECO:0007669"/>
    <property type="project" value="TreeGrafter"/>
</dbReference>
<dbReference type="SUPFAM" id="SSF159127">
    <property type="entry name" value="HupF/HypC-like"/>
    <property type="match status" value="1"/>
</dbReference>
<dbReference type="FunFam" id="2.30.30.140:FF:000022">
    <property type="entry name" value="Hydrogenase assembly chaperone HybG"/>
    <property type="match status" value="1"/>
</dbReference>
<keyword evidence="3" id="KW-1185">Reference proteome</keyword>
<dbReference type="Proteomes" id="UP000004633">
    <property type="component" value="Unassembled WGS sequence"/>
</dbReference>
<accession>E7N552</accession>
<name>E7N552_9FIRM</name>
<protein>
    <submittedName>
        <fullName evidence="2">Hydrogenase assembly chaperone HypC/HupF</fullName>
    </submittedName>
</protein>
<reference evidence="2 3" key="1">
    <citation type="submission" date="2010-08" db="EMBL/GenBank/DDBJ databases">
        <authorList>
            <person name="Weinstock G."/>
            <person name="Sodergren E."/>
            <person name="Clifton S."/>
            <person name="Fulton L."/>
            <person name="Fulton B."/>
            <person name="Courtney L."/>
            <person name="Fronick C."/>
            <person name="Harrison M."/>
            <person name="Strong C."/>
            <person name="Farmer C."/>
            <person name="Delahaunty K."/>
            <person name="Markovic C."/>
            <person name="Hall O."/>
            <person name="Minx P."/>
            <person name="Tomlinson C."/>
            <person name="Mitreva M."/>
            <person name="Hou S."/>
            <person name="Chen J."/>
            <person name="Wollam A."/>
            <person name="Pepin K.H."/>
            <person name="Johnson M."/>
            <person name="Bhonagiri V."/>
            <person name="Zhang X."/>
            <person name="Suruliraj S."/>
            <person name="Warren W."/>
            <person name="Chinwalla A."/>
            <person name="Mardis E.R."/>
            <person name="Wilson R.K."/>
        </authorList>
    </citation>
    <scope>NUCLEOTIDE SEQUENCE [LARGE SCALE GENOMIC DNA]</scope>
    <source>
        <strain evidence="2 3">F0399</strain>
    </source>
</reference>
<comment type="similarity">
    <text evidence="1">Belongs to the HupF/HypC family.</text>
</comment>
<dbReference type="Pfam" id="PF01455">
    <property type="entry name" value="HupF_HypC"/>
    <property type="match status" value="1"/>
</dbReference>
<proteinExistence type="inferred from homology"/>
<dbReference type="GO" id="GO:1902670">
    <property type="term" value="F:carbon dioxide binding"/>
    <property type="evidence" value="ECO:0007669"/>
    <property type="project" value="TreeGrafter"/>
</dbReference>
<dbReference type="RefSeq" id="WP_009350794.1">
    <property type="nucleotide sequence ID" value="NZ_GL638158.1"/>
</dbReference>
<dbReference type="GO" id="GO:0051604">
    <property type="term" value="P:protein maturation"/>
    <property type="evidence" value="ECO:0007669"/>
    <property type="project" value="TreeGrafter"/>
</dbReference>
<dbReference type="InterPro" id="IPR001109">
    <property type="entry name" value="Hydrogenase_HupF/HypC"/>
</dbReference>
<sequence>MCLAVPARVISIDDQLASVEVQGVRRAASLMLLPEAAVGDYVLVHAGFAMQIVDEEEVRAMEALRAEMQGAPRTVDALRTH</sequence>
<dbReference type="AlphaFoldDB" id="E7N552"/>
<dbReference type="Gene3D" id="2.30.30.140">
    <property type="match status" value="1"/>
</dbReference>
<dbReference type="PRINTS" id="PR00445">
    <property type="entry name" value="HUPFHYPC"/>
</dbReference>